<evidence type="ECO:0000256" key="1">
    <source>
        <dbReference type="SAM" id="Phobius"/>
    </source>
</evidence>
<proteinExistence type="predicted"/>
<keyword evidence="1" id="KW-1133">Transmembrane helix</keyword>
<dbReference type="EMBL" id="JAHRIQ010092699">
    <property type="protein sequence ID" value="MEQ2250400.1"/>
    <property type="molecule type" value="Genomic_DNA"/>
</dbReference>
<evidence type="ECO:0000313" key="3">
    <source>
        <dbReference type="Proteomes" id="UP001482620"/>
    </source>
</evidence>
<keyword evidence="1" id="KW-0472">Membrane</keyword>
<organism evidence="2 3">
    <name type="scientific">Ilyodon furcidens</name>
    <name type="common">goldbreast splitfin</name>
    <dbReference type="NCBI Taxonomy" id="33524"/>
    <lineage>
        <taxon>Eukaryota</taxon>
        <taxon>Metazoa</taxon>
        <taxon>Chordata</taxon>
        <taxon>Craniata</taxon>
        <taxon>Vertebrata</taxon>
        <taxon>Euteleostomi</taxon>
        <taxon>Actinopterygii</taxon>
        <taxon>Neopterygii</taxon>
        <taxon>Teleostei</taxon>
        <taxon>Neoteleostei</taxon>
        <taxon>Acanthomorphata</taxon>
        <taxon>Ovalentaria</taxon>
        <taxon>Atherinomorphae</taxon>
        <taxon>Cyprinodontiformes</taxon>
        <taxon>Goodeidae</taxon>
        <taxon>Ilyodon</taxon>
    </lineage>
</organism>
<sequence length="102" mass="11940">MKVVSVRAIVFLIWTKGHDVPEVIYNVWFFFFISDVLKKEQKERTGELRGRHFFSELSFSLLSVFFFVFLSGFERKYLTEGAFVCFQMIDLGIWATPLAVQG</sequence>
<protein>
    <submittedName>
        <fullName evidence="2">Uncharacterized protein</fullName>
    </submittedName>
</protein>
<gene>
    <name evidence="2" type="ORF">ILYODFUR_000397</name>
</gene>
<name>A0ABV0V167_9TELE</name>
<feature type="transmembrane region" description="Helical" evidence="1">
    <location>
        <begin position="20"/>
        <end position="37"/>
    </location>
</feature>
<dbReference type="Proteomes" id="UP001482620">
    <property type="component" value="Unassembled WGS sequence"/>
</dbReference>
<keyword evidence="3" id="KW-1185">Reference proteome</keyword>
<feature type="transmembrane region" description="Helical" evidence="1">
    <location>
        <begin position="57"/>
        <end position="73"/>
    </location>
</feature>
<comment type="caution">
    <text evidence="2">The sequence shown here is derived from an EMBL/GenBank/DDBJ whole genome shotgun (WGS) entry which is preliminary data.</text>
</comment>
<evidence type="ECO:0000313" key="2">
    <source>
        <dbReference type="EMBL" id="MEQ2250400.1"/>
    </source>
</evidence>
<keyword evidence="1" id="KW-0812">Transmembrane</keyword>
<accession>A0ABV0V167</accession>
<reference evidence="2 3" key="1">
    <citation type="submission" date="2021-06" db="EMBL/GenBank/DDBJ databases">
        <authorList>
            <person name="Palmer J.M."/>
        </authorList>
    </citation>
    <scope>NUCLEOTIDE SEQUENCE [LARGE SCALE GENOMIC DNA]</scope>
    <source>
        <strain evidence="3">if_2019</strain>
        <tissue evidence="2">Muscle</tissue>
    </source>
</reference>